<comment type="subunit">
    <text evidence="4">Part of the 50S ribosomal subunit.</text>
</comment>
<dbReference type="InterPro" id="IPR001196">
    <property type="entry name" value="Ribosomal_uL15_CS"/>
</dbReference>
<dbReference type="InterPro" id="IPR005749">
    <property type="entry name" value="Ribosomal_uL15_bac-type"/>
</dbReference>
<dbReference type="NCBIfam" id="TIGR01071">
    <property type="entry name" value="rplO_bact"/>
    <property type="match status" value="1"/>
</dbReference>
<keyword evidence="9" id="KW-1185">Reference proteome</keyword>
<keyword evidence="3 4" id="KW-0687">Ribonucleoprotein</keyword>
<keyword evidence="2 4" id="KW-0689">Ribosomal protein</keyword>
<evidence type="ECO:0000313" key="8">
    <source>
        <dbReference type="EMBL" id="SHL00168.1"/>
    </source>
</evidence>
<dbReference type="EMBL" id="FRAU01000010">
    <property type="protein sequence ID" value="SHL00168.1"/>
    <property type="molecule type" value="Genomic_DNA"/>
</dbReference>
<feature type="compositionally biased region" description="Polar residues" evidence="6">
    <location>
        <begin position="33"/>
        <end position="44"/>
    </location>
</feature>
<accession>A0A1M6X2J6</accession>
<dbReference type="Pfam" id="PF00828">
    <property type="entry name" value="Ribosomal_L27A"/>
    <property type="match status" value="1"/>
</dbReference>
<feature type="region of interest" description="Disordered" evidence="6">
    <location>
        <begin position="1"/>
        <end position="47"/>
    </location>
</feature>
<sequence>MDLSRLKPAKGAVRERKRLGRGVGSGYGGHSSTRGTKGQKSRSGQKIPAYFEGGQMPLVRRVPKRGFRNPFRKEYRVINLADLSRWIEAGRLSTEAPITPETLVAAGLARKRDRIKILGDGELSVALQISAHAFSASARQKIEAAGGTATVIA</sequence>
<evidence type="ECO:0000256" key="3">
    <source>
        <dbReference type="ARBA" id="ARBA00023274"/>
    </source>
</evidence>
<dbReference type="SUPFAM" id="SSF52080">
    <property type="entry name" value="Ribosomal proteins L15p and L18e"/>
    <property type="match status" value="1"/>
</dbReference>
<keyword evidence="4" id="KW-0699">rRNA-binding</keyword>
<protein>
    <recommendedName>
        <fullName evidence="4">Large ribosomal subunit protein uL15</fullName>
    </recommendedName>
</protein>
<gene>
    <name evidence="4" type="primary">rplO</name>
    <name evidence="8" type="ORF">SAMN04488087_2477</name>
</gene>
<dbReference type="InterPro" id="IPR036227">
    <property type="entry name" value="Ribosomal_uL15/eL18_sf"/>
</dbReference>
<name>A0A1M6X2J6_9BACT</name>
<evidence type="ECO:0000256" key="2">
    <source>
        <dbReference type="ARBA" id="ARBA00022980"/>
    </source>
</evidence>
<dbReference type="Gene3D" id="3.100.10.10">
    <property type="match status" value="1"/>
</dbReference>
<dbReference type="InterPro" id="IPR030878">
    <property type="entry name" value="Ribosomal_uL15"/>
</dbReference>
<evidence type="ECO:0000259" key="7">
    <source>
        <dbReference type="Pfam" id="PF00828"/>
    </source>
</evidence>
<dbReference type="GO" id="GO:0006412">
    <property type="term" value="P:translation"/>
    <property type="evidence" value="ECO:0007669"/>
    <property type="project" value="UniProtKB-UniRule"/>
</dbReference>
<dbReference type="GO" id="GO:0022625">
    <property type="term" value="C:cytosolic large ribosomal subunit"/>
    <property type="evidence" value="ECO:0007669"/>
    <property type="project" value="TreeGrafter"/>
</dbReference>
<reference evidence="9" key="1">
    <citation type="submission" date="2016-11" db="EMBL/GenBank/DDBJ databases">
        <authorList>
            <person name="Varghese N."/>
            <person name="Submissions S."/>
        </authorList>
    </citation>
    <scope>NUCLEOTIDE SEQUENCE [LARGE SCALE GENOMIC DNA]</scope>
    <source>
        <strain evidence="9">DSM 22212</strain>
    </source>
</reference>
<dbReference type="AlphaFoldDB" id="A0A1M6X2J6"/>
<dbReference type="GO" id="GO:0019843">
    <property type="term" value="F:rRNA binding"/>
    <property type="evidence" value="ECO:0007669"/>
    <property type="project" value="UniProtKB-UniRule"/>
</dbReference>
<dbReference type="OrthoDB" id="9810293at2"/>
<dbReference type="PANTHER" id="PTHR12934">
    <property type="entry name" value="50S RIBOSOMAL PROTEIN L15"/>
    <property type="match status" value="1"/>
</dbReference>
<feature type="domain" description="Large ribosomal subunit protein uL15/eL18" evidence="7">
    <location>
        <begin position="77"/>
        <end position="150"/>
    </location>
</feature>
<dbReference type="Proteomes" id="UP000185812">
    <property type="component" value="Unassembled WGS sequence"/>
</dbReference>
<dbReference type="InterPro" id="IPR021131">
    <property type="entry name" value="Ribosomal_uL15/eL18"/>
</dbReference>
<dbReference type="HAMAP" id="MF_01341">
    <property type="entry name" value="Ribosomal_uL15"/>
    <property type="match status" value="1"/>
</dbReference>
<keyword evidence="4" id="KW-0694">RNA-binding</keyword>
<dbReference type="STRING" id="633813.SAMN04488087_2477"/>
<evidence type="ECO:0000313" key="9">
    <source>
        <dbReference type="Proteomes" id="UP000185812"/>
    </source>
</evidence>
<evidence type="ECO:0000256" key="4">
    <source>
        <dbReference type="HAMAP-Rule" id="MF_01341"/>
    </source>
</evidence>
<dbReference type="PROSITE" id="PS00475">
    <property type="entry name" value="RIBOSOMAL_L15"/>
    <property type="match status" value="1"/>
</dbReference>
<comment type="similarity">
    <text evidence="1 4 5">Belongs to the universal ribosomal protein uL15 family.</text>
</comment>
<dbReference type="RefSeq" id="WP_072716284.1">
    <property type="nucleotide sequence ID" value="NZ_FRAU01000010.1"/>
</dbReference>
<organism evidence="8 9">
    <name type="scientific">Rhodothermus profundi</name>
    <dbReference type="NCBI Taxonomy" id="633813"/>
    <lineage>
        <taxon>Bacteria</taxon>
        <taxon>Pseudomonadati</taxon>
        <taxon>Rhodothermota</taxon>
        <taxon>Rhodothermia</taxon>
        <taxon>Rhodothermales</taxon>
        <taxon>Rhodothermaceae</taxon>
        <taxon>Rhodothermus</taxon>
    </lineage>
</organism>
<proteinExistence type="inferred from homology"/>
<dbReference type="GO" id="GO:0003735">
    <property type="term" value="F:structural constituent of ribosome"/>
    <property type="evidence" value="ECO:0007669"/>
    <property type="project" value="InterPro"/>
</dbReference>
<dbReference type="PANTHER" id="PTHR12934:SF11">
    <property type="entry name" value="LARGE RIBOSOMAL SUBUNIT PROTEIN UL15M"/>
    <property type="match status" value="1"/>
</dbReference>
<evidence type="ECO:0000256" key="6">
    <source>
        <dbReference type="SAM" id="MobiDB-lite"/>
    </source>
</evidence>
<evidence type="ECO:0000256" key="5">
    <source>
        <dbReference type="RuleBase" id="RU003888"/>
    </source>
</evidence>
<comment type="function">
    <text evidence="4">Binds to the 23S rRNA.</text>
</comment>
<evidence type="ECO:0000256" key="1">
    <source>
        <dbReference type="ARBA" id="ARBA00007320"/>
    </source>
</evidence>